<organism evidence="2 3">
    <name type="scientific">Saguinus oedipus</name>
    <name type="common">Cotton-top tamarin</name>
    <name type="synonym">Oedipomidas oedipus</name>
    <dbReference type="NCBI Taxonomy" id="9490"/>
    <lineage>
        <taxon>Eukaryota</taxon>
        <taxon>Metazoa</taxon>
        <taxon>Chordata</taxon>
        <taxon>Craniata</taxon>
        <taxon>Vertebrata</taxon>
        <taxon>Euteleostomi</taxon>
        <taxon>Mammalia</taxon>
        <taxon>Eutheria</taxon>
        <taxon>Euarchontoglires</taxon>
        <taxon>Primates</taxon>
        <taxon>Haplorrhini</taxon>
        <taxon>Platyrrhini</taxon>
        <taxon>Cebidae</taxon>
        <taxon>Callitrichinae</taxon>
        <taxon>Saguinus</taxon>
    </lineage>
</organism>
<dbReference type="InterPro" id="IPR040263">
    <property type="entry name" value="PWP3A_3B_4"/>
</dbReference>
<comment type="caution">
    <text evidence="2">The sequence shown here is derived from an EMBL/GenBank/DDBJ whole genome shotgun (WGS) entry which is preliminary data.</text>
</comment>
<gene>
    <name evidence="2" type="primary">PWWP3A_1</name>
    <name evidence="2" type="ORF">P7K49_032765</name>
</gene>
<protein>
    <submittedName>
        <fullName evidence="2">PWWP domain-containing DNA repair factor 3A</fullName>
    </submittedName>
</protein>
<feature type="compositionally biased region" description="Basic and acidic residues" evidence="1">
    <location>
        <begin position="63"/>
        <end position="75"/>
    </location>
</feature>
<sequence length="386" mass="40119">DARPLRPGGQRDRHCVCSVLAASQNEVPAAPLEELAYRRSLRVALDVLSEGLVWSQESSTDTGRAERSPRAKSTERASSPCDCSSSSPPGGGALGSSGLHRRECVRQSLSRPFTCEKDPKCKVDHKKGLRKSDSPRGPSVLPTGGGSQDGSQSRIHRKSWTLTTKRGRDSAQKSSLGPGGSALSESDAEEDSGSKAGLWAAPSSPSQLREGDPCASANGRNPVLPSGSLTVPPACSGPSGCPAKKRPRLDGSQRLPAVQLEPRAAGAAPSPGPEVGPREFMTLQSTASPRSPPSHAPVDETRRPRPDSQKLEEGKSFSWRRAAAGVESCSSGSQTGEQAARLGSTARASAGSQAQGEPVEGQTGTIVCCGAGSIVAVLRLRLRPAD</sequence>
<feature type="region of interest" description="Disordered" evidence="1">
    <location>
        <begin position="114"/>
        <end position="364"/>
    </location>
</feature>
<dbReference type="EMBL" id="JASSZA010000019">
    <property type="protein sequence ID" value="KAK2086858.1"/>
    <property type="molecule type" value="Genomic_DNA"/>
</dbReference>
<feature type="compositionally biased region" description="Basic and acidic residues" evidence="1">
    <location>
        <begin position="297"/>
        <end position="315"/>
    </location>
</feature>
<reference evidence="2 3" key="1">
    <citation type="submission" date="2023-05" db="EMBL/GenBank/DDBJ databases">
        <title>B98-5 Cell Line De Novo Hybrid Assembly: An Optical Mapping Approach.</title>
        <authorList>
            <person name="Kananen K."/>
            <person name="Auerbach J.A."/>
            <person name="Kautto E."/>
            <person name="Blachly J.S."/>
        </authorList>
    </citation>
    <scope>NUCLEOTIDE SEQUENCE [LARGE SCALE GENOMIC DNA]</scope>
    <source>
        <strain evidence="2">B95-8</strain>
        <tissue evidence="2">Cell line</tissue>
    </source>
</reference>
<feature type="region of interest" description="Disordered" evidence="1">
    <location>
        <begin position="52"/>
        <end position="99"/>
    </location>
</feature>
<evidence type="ECO:0000256" key="1">
    <source>
        <dbReference type="SAM" id="MobiDB-lite"/>
    </source>
</evidence>
<dbReference type="PANTHER" id="PTHR31333:SF4">
    <property type="entry name" value="PWWP DOMAIN-CONTAINING DNA REPAIR FACTOR 3A"/>
    <property type="match status" value="1"/>
</dbReference>
<accession>A0ABQ9TR33</accession>
<evidence type="ECO:0000313" key="3">
    <source>
        <dbReference type="Proteomes" id="UP001266305"/>
    </source>
</evidence>
<feature type="compositionally biased region" description="Polar residues" evidence="1">
    <location>
        <begin position="346"/>
        <end position="355"/>
    </location>
</feature>
<feature type="compositionally biased region" description="Polar residues" evidence="1">
    <location>
        <begin position="328"/>
        <end position="337"/>
    </location>
</feature>
<proteinExistence type="predicted"/>
<dbReference type="Proteomes" id="UP001266305">
    <property type="component" value="Unassembled WGS sequence"/>
</dbReference>
<keyword evidence="3" id="KW-1185">Reference proteome</keyword>
<feature type="compositionally biased region" description="Low complexity" evidence="1">
    <location>
        <begin position="262"/>
        <end position="275"/>
    </location>
</feature>
<feature type="compositionally biased region" description="Low complexity" evidence="1">
    <location>
        <begin position="77"/>
        <end position="88"/>
    </location>
</feature>
<dbReference type="PANTHER" id="PTHR31333">
    <property type="entry name" value="PWWP DOMAIN-CONTAINING DNA REPAIR FACTOR 3 FAMILY MEMBER"/>
    <property type="match status" value="1"/>
</dbReference>
<feature type="non-terminal residue" evidence="2">
    <location>
        <position position="1"/>
    </location>
</feature>
<evidence type="ECO:0000313" key="2">
    <source>
        <dbReference type="EMBL" id="KAK2086858.1"/>
    </source>
</evidence>
<name>A0ABQ9TR33_SAGOE</name>